<reference evidence="3" key="1">
    <citation type="submission" date="2016-11" db="UniProtKB">
        <authorList>
            <consortium name="WormBaseParasite"/>
        </authorList>
    </citation>
    <scope>IDENTIFICATION</scope>
</reference>
<name>A0A1I7Z954_9BILA</name>
<evidence type="ECO:0000256" key="1">
    <source>
        <dbReference type="SAM" id="MobiDB-lite"/>
    </source>
</evidence>
<sequence length="201" mass="22781">MDLEACDADDEVKLVRMCGRLTAGQIQKLQSQIEATDKDISNHLTGKSYIKRKEEQKALIGQMVTAKHDALKAHNDATEKMLEFSRFLHDYSERVIRRQKEVEELLQKVEAFEKIRDQSIVAVCMKKAGTGPLGNLGKDGSQPTPIKKLSPKSRAAEAEAAYEKEKRLLELSEKASLTQHKEAIIDYESFYEQFKSSLSKH</sequence>
<proteinExistence type="predicted"/>
<organism evidence="2 3">
    <name type="scientific">Steinernema glaseri</name>
    <dbReference type="NCBI Taxonomy" id="37863"/>
    <lineage>
        <taxon>Eukaryota</taxon>
        <taxon>Metazoa</taxon>
        <taxon>Ecdysozoa</taxon>
        <taxon>Nematoda</taxon>
        <taxon>Chromadorea</taxon>
        <taxon>Rhabditida</taxon>
        <taxon>Tylenchina</taxon>
        <taxon>Panagrolaimomorpha</taxon>
        <taxon>Strongyloidoidea</taxon>
        <taxon>Steinernematidae</taxon>
        <taxon>Steinernema</taxon>
    </lineage>
</organism>
<keyword evidence="2" id="KW-1185">Reference proteome</keyword>
<protein>
    <submittedName>
        <fullName evidence="3">TACC_C domain-containing protein</fullName>
    </submittedName>
</protein>
<evidence type="ECO:0000313" key="3">
    <source>
        <dbReference type="WBParaSite" id="L893_g24023.t1"/>
    </source>
</evidence>
<dbReference type="AlphaFoldDB" id="A0A1I7Z954"/>
<accession>A0A1I7Z954</accession>
<dbReference type="WBParaSite" id="L893_g24023.t1">
    <property type="protein sequence ID" value="L893_g24023.t1"/>
    <property type="gene ID" value="L893_g24023"/>
</dbReference>
<feature type="region of interest" description="Disordered" evidence="1">
    <location>
        <begin position="134"/>
        <end position="158"/>
    </location>
</feature>
<evidence type="ECO:0000313" key="2">
    <source>
        <dbReference type="Proteomes" id="UP000095287"/>
    </source>
</evidence>
<dbReference type="Proteomes" id="UP000095287">
    <property type="component" value="Unplaced"/>
</dbReference>